<feature type="transmembrane region" description="Helical" evidence="8">
    <location>
        <begin position="79"/>
        <end position="104"/>
    </location>
</feature>
<keyword evidence="10" id="KW-1185">Reference proteome</keyword>
<evidence type="ECO:0000313" key="10">
    <source>
        <dbReference type="Proteomes" id="UP000051448"/>
    </source>
</evidence>
<dbReference type="InterPro" id="IPR002549">
    <property type="entry name" value="AI-2E-like"/>
</dbReference>
<evidence type="ECO:0000256" key="5">
    <source>
        <dbReference type="ARBA" id="ARBA00022692"/>
    </source>
</evidence>
<proteinExistence type="inferred from homology"/>
<evidence type="ECO:0000256" key="2">
    <source>
        <dbReference type="ARBA" id="ARBA00009773"/>
    </source>
</evidence>
<feature type="transmembrane region" description="Helical" evidence="8">
    <location>
        <begin position="282"/>
        <end position="307"/>
    </location>
</feature>
<keyword evidence="4" id="KW-1003">Cell membrane</keyword>
<evidence type="ECO:0000256" key="8">
    <source>
        <dbReference type="SAM" id="Phobius"/>
    </source>
</evidence>
<evidence type="ECO:0000256" key="4">
    <source>
        <dbReference type="ARBA" id="ARBA00022475"/>
    </source>
</evidence>
<dbReference type="PATRIC" id="fig|1423759.3.peg.2081"/>
<feature type="transmembrane region" description="Helical" evidence="8">
    <location>
        <begin position="327"/>
        <end position="354"/>
    </location>
</feature>
<evidence type="ECO:0000256" key="6">
    <source>
        <dbReference type="ARBA" id="ARBA00022989"/>
    </source>
</evidence>
<sequence length="376" mass="41986">MFEKLKSSKLIYVTTEALLIATLIWVCTKISFIFEPVGTFISTLFVPVIISGFLYYLLKPVVKFLMKIKIGKFYLNRTISVTIVFLLLIAIVAAALAFVIPILVSQIGQLISNSPNYIRAVQKMTNGYYDDFSRQEWVKQLNISSYISTIEKNLLKYVEGFLNTVTKSLGSIIGMVTSITVTAITVPFMLFYMLKDGHRLIPNIQKIMPNKHGKQVEILLGKMGETISKYIAGQFIECAFVATFTTLGYFMIGMPYALLLGVMAAFTNLIPYLGPYIGVLPALLLAVSISPKMVMLVIIVCITVQQFDGNLIYPNVIGKTLDIHPLTIIVLLLVAGNLAGLMGMILAIPFYAVLKVVIKYFRDIYLLNKKENNSHE</sequence>
<keyword evidence="5 8" id="KW-0812">Transmembrane</keyword>
<dbReference type="OrthoDB" id="9793390at2"/>
<dbReference type="RefSeq" id="WP_057869170.1">
    <property type="nucleotide sequence ID" value="NZ_AZDX01000007.1"/>
</dbReference>
<feature type="transmembrane region" description="Helical" evidence="8">
    <location>
        <begin position="172"/>
        <end position="194"/>
    </location>
</feature>
<comment type="caution">
    <text evidence="9">The sequence shown here is derived from an EMBL/GenBank/DDBJ whole genome shotgun (WGS) entry which is preliminary data.</text>
</comment>
<evidence type="ECO:0000256" key="1">
    <source>
        <dbReference type="ARBA" id="ARBA00004651"/>
    </source>
</evidence>
<evidence type="ECO:0008006" key="11">
    <source>
        <dbReference type="Google" id="ProtNLM"/>
    </source>
</evidence>
<dbReference type="Proteomes" id="UP000051448">
    <property type="component" value="Unassembled WGS sequence"/>
</dbReference>
<feature type="transmembrane region" description="Helical" evidence="8">
    <location>
        <begin position="40"/>
        <end position="58"/>
    </location>
</feature>
<evidence type="ECO:0000313" key="9">
    <source>
        <dbReference type="EMBL" id="KRL07213.1"/>
    </source>
</evidence>
<dbReference type="GO" id="GO:0005886">
    <property type="term" value="C:plasma membrane"/>
    <property type="evidence" value="ECO:0007669"/>
    <property type="project" value="UniProtKB-SubCell"/>
</dbReference>
<keyword evidence="7 8" id="KW-0472">Membrane</keyword>
<keyword evidence="6 8" id="KW-1133">Transmembrane helix</keyword>
<evidence type="ECO:0000256" key="7">
    <source>
        <dbReference type="ARBA" id="ARBA00023136"/>
    </source>
</evidence>
<dbReference type="GeneID" id="98311618"/>
<protein>
    <recommendedName>
        <fullName evidence="11">Permease</fullName>
    </recommendedName>
</protein>
<feature type="transmembrane region" description="Helical" evidence="8">
    <location>
        <begin position="230"/>
        <end position="250"/>
    </location>
</feature>
<accession>A0A0R1MGE3</accession>
<evidence type="ECO:0000256" key="3">
    <source>
        <dbReference type="ARBA" id="ARBA00022448"/>
    </source>
</evidence>
<reference evidence="9 10" key="1">
    <citation type="journal article" date="2015" name="Genome Announc.">
        <title>Expanding the biotechnology potential of lactobacilli through comparative genomics of 213 strains and associated genera.</title>
        <authorList>
            <person name="Sun Z."/>
            <person name="Harris H.M."/>
            <person name="McCann A."/>
            <person name="Guo C."/>
            <person name="Argimon S."/>
            <person name="Zhang W."/>
            <person name="Yang X."/>
            <person name="Jeffery I.B."/>
            <person name="Cooney J.C."/>
            <person name="Kagawa T.F."/>
            <person name="Liu W."/>
            <person name="Song Y."/>
            <person name="Salvetti E."/>
            <person name="Wrobel A."/>
            <person name="Rasinkangas P."/>
            <person name="Parkhill J."/>
            <person name="Rea M.C."/>
            <person name="O'Sullivan O."/>
            <person name="Ritari J."/>
            <person name="Douillard F.P."/>
            <person name="Paul Ross R."/>
            <person name="Yang R."/>
            <person name="Briner A.E."/>
            <person name="Felis G.E."/>
            <person name="de Vos W.M."/>
            <person name="Barrangou R."/>
            <person name="Klaenhammer T.R."/>
            <person name="Caufield P.W."/>
            <person name="Cui Y."/>
            <person name="Zhang H."/>
            <person name="O'Toole P.W."/>
        </authorList>
    </citation>
    <scope>NUCLEOTIDE SEQUENCE [LARGE SCALE GENOMIC DNA]</scope>
    <source>
        <strain evidence="9 10">DSM 19519</strain>
    </source>
</reference>
<name>A0A0R1MGE3_9LACO</name>
<comment type="subcellular location">
    <subcellularLocation>
        <location evidence="1">Cell membrane</location>
        <topology evidence="1">Multi-pass membrane protein</topology>
    </subcellularLocation>
</comment>
<organism evidence="9 10">
    <name type="scientific">Liquorilactobacillus hordei DSM 19519</name>
    <dbReference type="NCBI Taxonomy" id="1423759"/>
    <lineage>
        <taxon>Bacteria</taxon>
        <taxon>Bacillati</taxon>
        <taxon>Bacillota</taxon>
        <taxon>Bacilli</taxon>
        <taxon>Lactobacillales</taxon>
        <taxon>Lactobacillaceae</taxon>
        <taxon>Liquorilactobacillus</taxon>
    </lineage>
</organism>
<dbReference type="PANTHER" id="PTHR21716">
    <property type="entry name" value="TRANSMEMBRANE PROTEIN"/>
    <property type="match status" value="1"/>
</dbReference>
<comment type="similarity">
    <text evidence="2">Belongs to the autoinducer-2 exporter (AI-2E) (TC 2.A.86) family.</text>
</comment>
<keyword evidence="3" id="KW-0813">Transport</keyword>
<dbReference type="AlphaFoldDB" id="A0A0R1MGE3"/>
<gene>
    <name evidence="9" type="ORF">FC92_GL001989</name>
</gene>
<dbReference type="EMBL" id="AZDX01000007">
    <property type="protein sequence ID" value="KRL07213.1"/>
    <property type="molecule type" value="Genomic_DNA"/>
</dbReference>
<dbReference type="STRING" id="1423759.FC92_GL001989"/>
<dbReference type="GO" id="GO:0055085">
    <property type="term" value="P:transmembrane transport"/>
    <property type="evidence" value="ECO:0007669"/>
    <property type="project" value="TreeGrafter"/>
</dbReference>
<feature type="transmembrane region" description="Helical" evidence="8">
    <location>
        <begin position="12"/>
        <end position="34"/>
    </location>
</feature>
<dbReference type="PANTHER" id="PTHR21716:SF53">
    <property type="entry name" value="PERMEASE PERM-RELATED"/>
    <property type="match status" value="1"/>
</dbReference>
<dbReference type="Pfam" id="PF01594">
    <property type="entry name" value="AI-2E_transport"/>
    <property type="match status" value="1"/>
</dbReference>